<gene>
    <name evidence="1" type="ORF">Athai_06910</name>
</gene>
<protein>
    <submittedName>
        <fullName evidence="1">Uncharacterized protein</fullName>
    </submittedName>
</protein>
<evidence type="ECO:0000313" key="2">
    <source>
        <dbReference type="Proteomes" id="UP000611640"/>
    </source>
</evidence>
<keyword evidence="2" id="KW-1185">Reference proteome</keyword>
<dbReference type="EMBL" id="AP023355">
    <property type="protein sequence ID" value="BCJ33188.1"/>
    <property type="molecule type" value="Genomic_DNA"/>
</dbReference>
<dbReference type="AlphaFoldDB" id="A0A7R7HVH1"/>
<sequence length="169" mass="17015">MRAGSAARARAEYHTVAAVAATVPATIAAGPAAADEVTVSADPTNGAQVGQCRYDGCTRLDLAVTADNASDAVTASSTVTVRVTAGEWTVGRCRLPAHVLAPSAHRTWPCPVADPRMAPIGSARAGNWAASYSLGSLTETSHAAALASADRAAARRLGRPGGPRRGSVG</sequence>
<accession>A0A7R7HVH1</accession>
<evidence type="ECO:0000313" key="1">
    <source>
        <dbReference type="EMBL" id="BCJ33188.1"/>
    </source>
</evidence>
<dbReference type="Proteomes" id="UP000611640">
    <property type="component" value="Chromosome"/>
</dbReference>
<reference evidence="1 2" key="1">
    <citation type="submission" date="2020-08" db="EMBL/GenBank/DDBJ databases">
        <title>Whole genome shotgun sequence of Actinocatenispora thailandica NBRC 105041.</title>
        <authorList>
            <person name="Komaki H."/>
            <person name="Tamura T."/>
        </authorList>
    </citation>
    <scope>NUCLEOTIDE SEQUENCE [LARGE SCALE GENOMIC DNA]</scope>
    <source>
        <strain evidence="1 2">NBRC 105041</strain>
    </source>
</reference>
<organism evidence="1 2">
    <name type="scientific">Actinocatenispora thailandica</name>
    <dbReference type="NCBI Taxonomy" id="227318"/>
    <lineage>
        <taxon>Bacteria</taxon>
        <taxon>Bacillati</taxon>
        <taxon>Actinomycetota</taxon>
        <taxon>Actinomycetes</taxon>
        <taxon>Micromonosporales</taxon>
        <taxon>Micromonosporaceae</taxon>
        <taxon>Actinocatenispora</taxon>
    </lineage>
</organism>
<proteinExistence type="predicted"/>
<name>A0A7R7HVH1_9ACTN</name>
<dbReference type="KEGG" id="atl:Athai_06910"/>